<dbReference type="EMBL" id="JAKLTN010000002">
    <property type="protein sequence ID" value="MCG2578016.1"/>
    <property type="molecule type" value="Genomic_DNA"/>
</dbReference>
<protein>
    <submittedName>
        <fullName evidence="1">Uncharacterized protein</fullName>
    </submittedName>
</protein>
<dbReference type="RefSeq" id="WP_275711344.1">
    <property type="nucleotide sequence ID" value="NZ_JAKLTN010000002.1"/>
</dbReference>
<comment type="caution">
    <text evidence="1">The sequence shown here is derived from an EMBL/GenBank/DDBJ whole genome shotgun (WGS) entry which is preliminary data.</text>
</comment>
<keyword evidence="2" id="KW-1185">Reference proteome</keyword>
<organism evidence="1 2">
    <name type="scientific">Dechloromonas hankyongensis</name>
    <dbReference type="NCBI Taxonomy" id="2908002"/>
    <lineage>
        <taxon>Bacteria</taxon>
        <taxon>Pseudomonadati</taxon>
        <taxon>Pseudomonadota</taxon>
        <taxon>Betaproteobacteria</taxon>
        <taxon>Rhodocyclales</taxon>
        <taxon>Azonexaceae</taxon>
        <taxon>Dechloromonas</taxon>
    </lineage>
</organism>
<evidence type="ECO:0000313" key="1">
    <source>
        <dbReference type="EMBL" id="MCG2578016.1"/>
    </source>
</evidence>
<dbReference type="Proteomes" id="UP001165384">
    <property type="component" value="Unassembled WGS sequence"/>
</dbReference>
<gene>
    <name evidence="1" type="ORF">LZ012_13560</name>
</gene>
<sequence length="64" mass="7590">MNSTHDELLPGAVYLVELCSGEQRHWQYLGPFGPENQRWWDIETEHEFGEASVLYAWKIIQRVE</sequence>
<name>A0ABS9K4E9_9RHOO</name>
<evidence type="ECO:0000313" key="2">
    <source>
        <dbReference type="Proteomes" id="UP001165384"/>
    </source>
</evidence>
<proteinExistence type="predicted"/>
<reference evidence="1" key="1">
    <citation type="submission" date="2022-01" db="EMBL/GenBank/DDBJ databases">
        <authorList>
            <person name="Jo J.-H."/>
            <person name="Im W.-T."/>
        </authorList>
    </citation>
    <scope>NUCLEOTIDE SEQUENCE</scope>
    <source>
        <strain evidence="1">XY25</strain>
    </source>
</reference>
<accession>A0ABS9K4E9</accession>